<keyword evidence="4" id="KW-1185">Reference proteome</keyword>
<evidence type="ECO:0000256" key="1">
    <source>
        <dbReference type="SAM" id="MobiDB-lite"/>
    </source>
</evidence>
<feature type="chain" id="PRO_5035167951" evidence="2">
    <location>
        <begin position="21"/>
        <end position="308"/>
    </location>
</feature>
<dbReference type="Proteomes" id="UP000789390">
    <property type="component" value="Unassembled WGS sequence"/>
</dbReference>
<accession>A0A8J2RHU6</accession>
<feature type="signal peptide" evidence="2">
    <location>
        <begin position="1"/>
        <end position="20"/>
    </location>
</feature>
<feature type="compositionally biased region" description="Acidic residues" evidence="1">
    <location>
        <begin position="255"/>
        <end position="267"/>
    </location>
</feature>
<sequence length="308" mass="32998">MFIRFCVMILLLSVVSDVFGASVAVDLVDSSAKLDNVTNVDNSTSKSLNVSESISALKIREVDVQLNSKVCQCTCTNVTDIDGVIKNAARLDISTDKSDTNGSESRFLKVREVGALQLNDEGFNLSVKLTVGNVTNSTDKAVNGSGSNFTFRASLPPPPMATRDVDVQLKSLESNVTDLLTANSTLNSTSKLSPQNESAMEERGIEDLLPFDDALFGDVANVSEIASVIFNFDTLTNVSRPSNVSSVIVERDESSDSPDSEESDMDLDGLMSLKDDNNNSTAKVSNSSSELETSDEVKNERGVVVVVT</sequence>
<evidence type="ECO:0000313" key="3">
    <source>
        <dbReference type="EMBL" id="CAH0101333.1"/>
    </source>
</evidence>
<dbReference type="AlphaFoldDB" id="A0A8J2RHU6"/>
<keyword evidence="2" id="KW-0732">Signal</keyword>
<reference evidence="3" key="1">
    <citation type="submission" date="2021-11" db="EMBL/GenBank/DDBJ databases">
        <authorList>
            <person name="Schell T."/>
        </authorList>
    </citation>
    <scope>NUCLEOTIDE SEQUENCE</scope>
    <source>
        <strain evidence="3">M5</strain>
    </source>
</reference>
<feature type="compositionally biased region" description="Polar residues" evidence="1">
    <location>
        <begin position="278"/>
        <end position="291"/>
    </location>
</feature>
<evidence type="ECO:0000313" key="4">
    <source>
        <dbReference type="Proteomes" id="UP000789390"/>
    </source>
</evidence>
<gene>
    <name evidence="3" type="ORF">DGAL_LOCUS3663</name>
</gene>
<comment type="caution">
    <text evidence="3">The sequence shown here is derived from an EMBL/GenBank/DDBJ whole genome shotgun (WGS) entry which is preliminary data.</text>
</comment>
<evidence type="ECO:0000256" key="2">
    <source>
        <dbReference type="SAM" id="SignalP"/>
    </source>
</evidence>
<proteinExistence type="predicted"/>
<organism evidence="3 4">
    <name type="scientific">Daphnia galeata</name>
    <dbReference type="NCBI Taxonomy" id="27404"/>
    <lineage>
        <taxon>Eukaryota</taxon>
        <taxon>Metazoa</taxon>
        <taxon>Ecdysozoa</taxon>
        <taxon>Arthropoda</taxon>
        <taxon>Crustacea</taxon>
        <taxon>Branchiopoda</taxon>
        <taxon>Diplostraca</taxon>
        <taxon>Cladocera</taxon>
        <taxon>Anomopoda</taxon>
        <taxon>Daphniidae</taxon>
        <taxon>Daphnia</taxon>
    </lineage>
</organism>
<dbReference type="OrthoDB" id="6358776at2759"/>
<name>A0A8J2RHU6_9CRUS</name>
<protein>
    <submittedName>
        <fullName evidence="3">Uncharacterized protein</fullName>
    </submittedName>
</protein>
<dbReference type="EMBL" id="CAKKLH010000057">
    <property type="protein sequence ID" value="CAH0101333.1"/>
    <property type="molecule type" value="Genomic_DNA"/>
</dbReference>
<feature type="region of interest" description="Disordered" evidence="1">
    <location>
        <begin position="247"/>
        <end position="308"/>
    </location>
</feature>